<name>A0ABS0GZ56_9ACTN</name>
<dbReference type="EMBL" id="JADPUN010000183">
    <property type="protein sequence ID" value="MBF9131157.1"/>
    <property type="molecule type" value="Genomic_DNA"/>
</dbReference>
<reference evidence="1 2" key="1">
    <citation type="submission" date="2020-11" db="EMBL/GenBank/DDBJ databases">
        <title>A novel isolate from a Black sea contaminated sediment with potential to produce alkanes: Plantactinospora alkalitolerans sp. nov.</title>
        <authorList>
            <person name="Carro L."/>
            <person name="Veyisoglu A."/>
            <person name="Guven K."/>
            <person name="Schumann P."/>
            <person name="Klenk H.-P."/>
            <person name="Sahin N."/>
        </authorList>
    </citation>
    <scope>NUCLEOTIDE SEQUENCE [LARGE SCALE GENOMIC DNA]</scope>
    <source>
        <strain evidence="1 2">S1510</strain>
    </source>
</reference>
<accession>A0ABS0GZ56</accession>
<sequence length="66" mass="6669">MISVAFDPDDDPGEQRADRVDKLAGYAIGGLASAAGERAAEPVGGTVANVASDAVSGAADEFFRSR</sequence>
<keyword evidence="2" id="KW-1185">Reference proteome</keyword>
<comment type="caution">
    <text evidence="1">The sequence shown here is derived from an EMBL/GenBank/DDBJ whole genome shotgun (WGS) entry which is preliminary data.</text>
</comment>
<dbReference type="Proteomes" id="UP000638560">
    <property type="component" value="Unassembled WGS sequence"/>
</dbReference>
<organism evidence="1 2">
    <name type="scientific">Plantactinospora alkalitolerans</name>
    <dbReference type="NCBI Taxonomy" id="2789879"/>
    <lineage>
        <taxon>Bacteria</taxon>
        <taxon>Bacillati</taxon>
        <taxon>Actinomycetota</taxon>
        <taxon>Actinomycetes</taxon>
        <taxon>Micromonosporales</taxon>
        <taxon>Micromonosporaceae</taxon>
        <taxon>Plantactinospora</taxon>
    </lineage>
</organism>
<evidence type="ECO:0000313" key="1">
    <source>
        <dbReference type="EMBL" id="MBF9131157.1"/>
    </source>
</evidence>
<gene>
    <name evidence="1" type="ORF">I0C86_19645</name>
</gene>
<dbReference type="RefSeq" id="WP_196202718.1">
    <property type="nucleotide sequence ID" value="NZ_JADPUN010000183.1"/>
</dbReference>
<evidence type="ECO:0000313" key="2">
    <source>
        <dbReference type="Proteomes" id="UP000638560"/>
    </source>
</evidence>
<protein>
    <submittedName>
        <fullName evidence="1">Uncharacterized protein</fullName>
    </submittedName>
</protein>
<proteinExistence type="predicted"/>